<proteinExistence type="predicted"/>
<feature type="compositionally biased region" description="Polar residues" evidence="1">
    <location>
        <begin position="198"/>
        <end position="213"/>
    </location>
</feature>
<accession>A0A1Y1M5V3</accession>
<evidence type="ECO:0000256" key="1">
    <source>
        <dbReference type="SAM" id="MobiDB-lite"/>
    </source>
</evidence>
<protein>
    <submittedName>
        <fullName evidence="2">Uncharacterized protein</fullName>
    </submittedName>
</protein>
<name>A0A1Y1M5V3_PHOPY</name>
<evidence type="ECO:0000313" key="2">
    <source>
        <dbReference type="EMBL" id="JAV80911.1"/>
    </source>
</evidence>
<reference evidence="2" key="1">
    <citation type="journal article" date="2016" name="Sci. Rep.">
        <title>Molecular characterization of firefly nuptial gifts: a multi-omics approach sheds light on postcopulatory sexual selection.</title>
        <authorList>
            <person name="Al-Wathiqui N."/>
            <person name="Fallon T.R."/>
            <person name="South A."/>
            <person name="Weng J.K."/>
            <person name="Lewis S.M."/>
        </authorList>
    </citation>
    <scope>NUCLEOTIDE SEQUENCE</scope>
</reference>
<dbReference type="EMBL" id="GEZM01040270">
    <property type="protein sequence ID" value="JAV80911.1"/>
    <property type="molecule type" value="Transcribed_RNA"/>
</dbReference>
<feature type="region of interest" description="Disordered" evidence="1">
    <location>
        <begin position="186"/>
        <end position="236"/>
    </location>
</feature>
<sequence length="236" mass="27588">MSFKERRNVTRMQSKLKYQLDELEDSIKYEWNTLTLDKSVKNLIEDHQTEIIHHLDQMRHHLERLGHHKKRLDDIEIEQKKAEAGELAEEKLRLKLRRVSKTSSLKYVLQWENILEQQNNAGVLNSVNFRNQRSSDEFPVTHAMVRSRIEEFEGIRKPKRASSTVETFLEFGGESPRRIKSYSIIEDAEGEVEDKGDSSQSNLQNGDSNQSSKPRIVQIHYKQPRQSEGECLSNSL</sequence>
<dbReference type="AlphaFoldDB" id="A0A1Y1M5V3"/>
<organism evidence="2">
    <name type="scientific">Photinus pyralis</name>
    <name type="common">Common eastern firefly</name>
    <name type="synonym">Lampyris pyralis</name>
    <dbReference type="NCBI Taxonomy" id="7054"/>
    <lineage>
        <taxon>Eukaryota</taxon>
        <taxon>Metazoa</taxon>
        <taxon>Ecdysozoa</taxon>
        <taxon>Arthropoda</taxon>
        <taxon>Hexapoda</taxon>
        <taxon>Insecta</taxon>
        <taxon>Pterygota</taxon>
        <taxon>Neoptera</taxon>
        <taxon>Endopterygota</taxon>
        <taxon>Coleoptera</taxon>
        <taxon>Polyphaga</taxon>
        <taxon>Elateriformia</taxon>
        <taxon>Elateroidea</taxon>
        <taxon>Lampyridae</taxon>
        <taxon>Lampyrinae</taxon>
        <taxon>Photinus</taxon>
    </lineage>
</organism>